<keyword evidence="3" id="KW-1185">Reference proteome</keyword>
<evidence type="ECO:0000313" key="2">
    <source>
        <dbReference type="EMBL" id="KAK7345119.1"/>
    </source>
</evidence>
<evidence type="ECO:0000313" key="3">
    <source>
        <dbReference type="Proteomes" id="UP001367508"/>
    </source>
</evidence>
<reference evidence="2 3" key="1">
    <citation type="submission" date="2024-01" db="EMBL/GenBank/DDBJ databases">
        <title>The genomes of 5 underutilized Papilionoideae crops provide insights into root nodulation and disease resistanc.</title>
        <authorList>
            <person name="Jiang F."/>
        </authorList>
    </citation>
    <scope>NUCLEOTIDE SEQUENCE [LARGE SCALE GENOMIC DNA]</scope>
    <source>
        <strain evidence="2">LVBAO_FW01</strain>
        <tissue evidence="2">Leaves</tissue>
    </source>
</reference>
<sequence>MKANCGWYSMGVEAFHSTIEPFFYVAYDIQCATQKIKGSNLAYGFLDTCTKNTSRIIEESVDFFFYSVAWVSFSIKNGHLMSLVLVFALLVIEDFKNFAMIDV</sequence>
<accession>A0AAN9LZR4</accession>
<protein>
    <submittedName>
        <fullName evidence="2">Uncharacterized protein</fullName>
    </submittedName>
</protein>
<organism evidence="2 3">
    <name type="scientific">Canavalia gladiata</name>
    <name type="common">Sword bean</name>
    <name type="synonym">Dolichos gladiatus</name>
    <dbReference type="NCBI Taxonomy" id="3824"/>
    <lineage>
        <taxon>Eukaryota</taxon>
        <taxon>Viridiplantae</taxon>
        <taxon>Streptophyta</taxon>
        <taxon>Embryophyta</taxon>
        <taxon>Tracheophyta</taxon>
        <taxon>Spermatophyta</taxon>
        <taxon>Magnoliopsida</taxon>
        <taxon>eudicotyledons</taxon>
        <taxon>Gunneridae</taxon>
        <taxon>Pentapetalae</taxon>
        <taxon>rosids</taxon>
        <taxon>fabids</taxon>
        <taxon>Fabales</taxon>
        <taxon>Fabaceae</taxon>
        <taxon>Papilionoideae</taxon>
        <taxon>50 kb inversion clade</taxon>
        <taxon>NPAAA clade</taxon>
        <taxon>indigoferoid/millettioid clade</taxon>
        <taxon>Phaseoleae</taxon>
        <taxon>Canavalia</taxon>
    </lineage>
</organism>
<dbReference type="EMBL" id="JAYMYQ010000003">
    <property type="protein sequence ID" value="KAK7345119.1"/>
    <property type="molecule type" value="Genomic_DNA"/>
</dbReference>
<comment type="caution">
    <text evidence="2">The sequence shown here is derived from an EMBL/GenBank/DDBJ whole genome shotgun (WGS) entry which is preliminary data.</text>
</comment>
<name>A0AAN9LZR4_CANGL</name>
<keyword evidence="1" id="KW-0472">Membrane</keyword>
<keyword evidence="1" id="KW-1133">Transmembrane helix</keyword>
<keyword evidence="1" id="KW-0812">Transmembrane</keyword>
<gene>
    <name evidence="2" type="ORF">VNO77_15576</name>
</gene>
<feature type="transmembrane region" description="Helical" evidence="1">
    <location>
        <begin position="63"/>
        <end position="92"/>
    </location>
</feature>
<dbReference type="Proteomes" id="UP001367508">
    <property type="component" value="Unassembled WGS sequence"/>
</dbReference>
<proteinExistence type="predicted"/>
<dbReference type="AlphaFoldDB" id="A0AAN9LZR4"/>
<evidence type="ECO:0000256" key="1">
    <source>
        <dbReference type="SAM" id="Phobius"/>
    </source>
</evidence>